<evidence type="ECO:0000313" key="2">
    <source>
        <dbReference type="EMBL" id="ADK84624.1"/>
    </source>
</evidence>
<dbReference type="RefSeq" id="WP_013258078.1">
    <property type="nucleotide sequence ID" value="NC_014365.1"/>
</dbReference>
<keyword evidence="1" id="KW-0812">Transmembrane</keyword>
<sequence length="526" mass="58484">MSNIIQIFKKEEFSLGQFAIFFATAIAFNLYFLSNFTLSIDDEIAAFRTDPSAWIGQGRWLLYLVEKQLFPQPVLPYVPNVVFCATMAAAYALLVRAHDLRDDWRIYFSFPVFCAFPIWPFIAAFYPNLPALSFGVLFVCAAAFLHSHSPVLAVLLRREAIGSSLANMTMQAVLLAMALGAYQSLFMLYLAMGLGVIARAALSGVEDDRFSAANAWRAVWHVCLVGCCALAIYLLISRIALWLMPFGTAYIGNFFNLQELVRNPQGLAYLFLSEMRSYYLVASQKYGGSLSAVPWLIAIALVAVAMNVRAKQKSVILFVTLSFFAVLVSPFLLTLITAIEMPVRAFVSVPYVIWFLAICALGSKKLVITVASVLVLIALQFQAVRATGNHAAAVTIALEQDKLLAADLYRRMAGLGFDESKPIMIDIFGRRFCKTAYPAPWSSTFGASFFGWDEGNINRMVRFMRLLGYPKITPLAEKKRLLNTRKFLTMPSWPAPGSVVKQGDVFLIKLSDKSDFIHARSLPAAR</sequence>
<dbReference type="Pfam" id="PF14264">
    <property type="entry name" value="Glucos_trans_II"/>
    <property type="match status" value="1"/>
</dbReference>
<feature type="transmembrane region" description="Helical" evidence="1">
    <location>
        <begin position="286"/>
        <end position="308"/>
    </location>
</feature>
<keyword evidence="1" id="KW-0472">Membrane</keyword>
<dbReference type="InterPro" id="IPR025686">
    <property type="entry name" value="Glucos_trans_II"/>
</dbReference>
<accession>E1QG14</accession>
<evidence type="ECO:0000313" key="3">
    <source>
        <dbReference type="Proteomes" id="UP000009047"/>
    </source>
</evidence>
<dbReference type="HOGENOM" id="CLU_506910_0_0_7"/>
<feature type="transmembrane region" description="Helical" evidence="1">
    <location>
        <begin position="351"/>
        <end position="379"/>
    </location>
</feature>
<feature type="transmembrane region" description="Helical" evidence="1">
    <location>
        <begin position="132"/>
        <end position="156"/>
    </location>
</feature>
<name>E1QG14_DESB2</name>
<organism evidence="2 3">
    <name type="scientific">Desulfarculus baarsii (strain ATCC 33931 / DSM 2075 / LMG 7858 / VKM B-1802 / 2st14)</name>
    <dbReference type="NCBI Taxonomy" id="644282"/>
    <lineage>
        <taxon>Bacteria</taxon>
        <taxon>Pseudomonadati</taxon>
        <taxon>Thermodesulfobacteriota</taxon>
        <taxon>Desulfarculia</taxon>
        <taxon>Desulfarculales</taxon>
        <taxon>Desulfarculaceae</taxon>
        <taxon>Desulfarculus</taxon>
    </lineage>
</organism>
<feature type="transmembrane region" description="Helical" evidence="1">
    <location>
        <begin position="218"/>
        <end position="236"/>
    </location>
</feature>
<dbReference type="EMBL" id="CP002085">
    <property type="protein sequence ID" value="ADK84624.1"/>
    <property type="molecule type" value="Genomic_DNA"/>
</dbReference>
<dbReference type="KEGG" id="dbr:Deba_1256"/>
<feature type="transmembrane region" description="Helical" evidence="1">
    <location>
        <begin position="106"/>
        <end position="126"/>
    </location>
</feature>
<evidence type="ECO:0008006" key="4">
    <source>
        <dbReference type="Google" id="ProtNLM"/>
    </source>
</evidence>
<reference evidence="2 3" key="1">
    <citation type="journal article" date="2010" name="Stand. Genomic Sci.">
        <title>Complete genome sequence of Desulfarculus baarsii type strain (2st14).</title>
        <authorList>
            <person name="Sun H."/>
            <person name="Spring S."/>
            <person name="Lapidus A."/>
            <person name="Davenport K."/>
            <person name="Del Rio T.G."/>
            <person name="Tice H."/>
            <person name="Nolan M."/>
            <person name="Copeland A."/>
            <person name="Cheng J.F."/>
            <person name="Lucas S."/>
            <person name="Tapia R."/>
            <person name="Goodwin L."/>
            <person name="Pitluck S."/>
            <person name="Ivanova N."/>
            <person name="Pagani I."/>
            <person name="Mavromatis K."/>
            <person name="Ovchinnikova G."/>
            <person name="Pati A."/>
            <person name="Chen A."/>
            <person name="Palaniappan K."/>
            <person name="Hauser L."/>
            <person name="Chang Y.J."/>
            <person name="Jeffries C.D."/>
            <person name="Detter J.C."/>
            <person name="Han C."/>
            <person name="Rohde M."/>
            <person name="Brambilla E."/>
            <person name="Goker M."/>
            <person name="Woyke T."/>
            <person name="Bristow J."/>
            <person name="Eisen J.A."/>
            <person name="Markowitz V."/>
            <person name="Hugenholtz P."/>
            <person name="Kyrpides N.C."/>
            <person name="Klenk H.P."/>
            <person name="Land M."/>
        </authorList>
    </citation>
    <scope>NUCLEOTIDE SEQUENCE [LARGE SCALE GENOMIC DNA]</scope>
    <source>
        <strain evidence="3">ATCC 33931 / DSM 2075 / LMG 7858 / VKM B-1802 / 2st14</strain>
    </source>
</reference>
<feature type="transmembrane region" description="Helical" evidence="1">
    <location>
        <begin position="172"/>
        <end position="198"/>
    </location>
</feature>
<feature type="transmembrane region" description="Helical" evidence="1">
    <location>
        <begin position="74"/>
        <end position="94"/>
    </location>
</feature>
<dbReference type="eggNOG" id="ENOG5031JCA">
    <property type="taxonomic scope" value="Bacteria"/>
</dbReference>
<feature type="transmembrane region" description="Helical" evidence="1">
    <location>
        <begin position="315"/>
        <end position="339"/>
    </location>
</feature>
<proteinExistence type="predicted"/>
<evidence type="ECO:0000256" key="1">
    <source>
        <dbReference type="SAM" id="Phobius"/>
    </source>
</evidence>
<gene>
    <name evidence="2" type="ordered locus">Deba_1256</name>
</gene>
<feature type="transmembrane region" description="Helical" evidence="1">
    <location>
        <begin position="12"/>
        <end position="33"/>
    </location>
</feature>
<dbReference type="Proteomes" id="UP000009047">
    <property type="component" value="Chromosome"/>
</dbReference>
<keyword evidence="1" id="KW-1133">Transmembrane helix</keyword>
<feature type="transmembrane region" description="Helical" evidence="1">
    <location>
        <begin position="241"/>
        <end position="257"/>
    </location>
</feature>
<protein>
    <recommendedName>
        <fullName evidence="4">Glucosyl transferase GtrII</fullName>
    </recommendedName>
</protein>
<dbReference type="AlphaFoldDB" id="E1QG14"/>
<keyword evidence="3" id="KW-1185">Reference proteome</keyword>